<evidence type="ECO:0000313" key="3">
    <source>
        <dbReference type="Proteomes" id="UP001064489"/>
    </source>
</evidence>
<reference evidence="2" key="2">
    <citation type="submission" date="2023-02" db="EMBL/GenBank/DDBJ databases">
        <authorList>
            <person name="Swenson N.G."/>
            <person name="Wegrzyn J.L."/>
            <person name="Mcevoy S.L."/>
        </authorList>
    </citation>
    <scope>NUCLEOTIDE SEQUENCE</scope>
    <source>
        <strain evidence="2">91603</strain>
        <tissue evidence="2">Leaf</tissue>
    </source>
</reference>
<name>A0AAD5IX01_ACENE</name>
<feature type="region of interest" description="Disordered" evidence="1">
    <location>
        <begin position="37"/>
        <end position="63"/>
    </location>
</feature>
<proteinExistence type="predicted"/>
<gene>
    <name evidence="2" type="ORF">LWI28_002199</name>
</gene>
<dbReference type="Proteomes" id="UP001064489">
    <property type="component" value="Chromosome 4"/>
</dbReference>
<keyword evidence="3" id="KW-1185">Reference proteome</keyword>
<accession>A0AAD5IX01</accession>
<evidence type="ECO:0000313" key="2">
    <source>
        <dbReference type="EMBL" id="KAI9180195.1"/>
    </source>
</evidence>
<dbReference type="EMBL" id="JAJSOW010000101">
    <property type="protein sequence ID" value="KAI9180195.1"/>
    <property type="molecule type" value="Genomic_DNA"/>
</dbReference>
<evidence type="ECO:0000256" key="1">
    <source>
        <dbReference type="SAM" id="MobiDB-lite"/>
    </source>
</evidence>
<protein>
    <submittedName>
        <fullName evidence="2">Uncharacterized protein</fullName>
    </submittedName>
</protein>
<comment type="caution">
    <text evidence="2">The sequence shown here is derived from an EMBL/GenBank/DDBJ whole genome shotgun (WGS) entry which is preliminary data.</text>
</comment>
<reference evidence="2" key="1">
    <citation type="journal article" date="2022" name="Plant J.">
        <title>Strategies of tolerance reflected in two North American maple genomes.</title>
        <authorList>
            <person name="McEvoy S.L."/>
            <person name="Sezen U.U."/>
            <person name="Trouern-Trend A."/>
            <person name="McMahon S.M."/>
            <person name="Schaberg P.G."/>
            <person name="Yang J."/>
            <person name="Wegrzyn J.L."/>
            <person name="Swenson N.G."/>
        </authorList>
    </citation>
    <scope>NUCLEOTIDE SEQUENCE</scope>
    <source>
        <strain evidence="2">91603</strain>
    </source>
</reference>
<sequence>MTLAQSGGEGDFSQERAEFNREDIEKFKHLLGTLEKSTGSGIFEEERSGPTTQPMPVLDSEPNPSVDIVEVISNSKSHENDVPVVDDEDLPIAIRKGVRECTW</sequence>
<dbReference type="AlphaFoldDB" id="A0AAD5IX01"/>
<organism evidence="2 3">
    <name type="scientific">Acer negundo</name>
    <name type="common">Box elder</name>
    <dbReference type="NCBI Taxonomy" id="4023"/>
    <lineage>
        <taxon>Eukaryota</taxon>
        <taxon>Viridiplantae</taxon>
        <taxon>Streptophyta</taxon>
        <taxon>Embryophyta</taxon>
        <taxon>Tracheophyta</taxon>
        <taxon>Spermatophyta</taxon>
        <taxon>Magnoliopsida</taxon>
        <taxon>eudicotyledons</taxon>
        <taxon>Gunneridae</taxon>
        <taxon>Pentapetalae</taxon>
        <taxon>rosids</taxon>
        <taxon>malvids</taxon>
        <taxon>Sapindales</taxon>
        <taxon>Sapindaceae</taxon>
        <taxon>Hippocastanoideae</taxon>
        <taxon>Acereae</taxon>
        <taxon>Acer</taxon>
    </lineage>
</organism>